<name>A0A846S5V0_9MICO</name>
<organism evidence="3 4">
    <name type="scientific">Brevibacterium marinum</name>
    <dbReference type="NCBI Taxonomy" id="418643"/>
    <lineage>
        <taxon>Bacteria</taxon>
        <taxon>Bacillati</taxon>
        <taxon>Actinomycetota</taxon>
        <taxon>Actinomycetes</taxon>
        <taxon>Micrococcales</taxon>
        <taxon>Brevibacteriaceae</taxon>
        <taxon>Brevibacterium</taxon>
    </lineage>
</organism>
<keyword evidence="2" id="KW-1133">Transmembrane helix</keyword>
<evidence type="ECO:0000256" key="1">
    <source>
        <dbReference type="SAM" id="MobiDB-lite"/>
    </source>
</evidence>
<gene>
    <name evidence="3" type="ORF">BKA07_003448</name>
</gene>
<comment type="caution">
    <text evidence="3">The sequence shown here is derived from an EMBL/GenBank/DDBJ whole genome shotgun (WGS) entry which is preliminary data.</text>
</comment>
<proteinExistence type="predicted"/>
<evidence type="ECO:0000256" key="2">
    <source>
        <dbReference type="SAM" id="Phobius"/>
    </source>
</evidence>
<accession>A0A846S5V0</accession>
<feature type="transmembrane region" description="Helical" evidence="2">
    <location>
        <begin position="25"/>
        <end position="47"/>
    </location>
</feature>
<dbReference type="AlphaFoldDB" id="A0A846S5V0"/>
<dbReference type="RefSeq" id="WP_245161996.1">
    <property type="nucleotide sequence ID" value="NZ_BAAAPQ010000038.1"/>
</dbReference>
<evidence type="ECO:0000313" key="3">
    <source>
        <dbReference type="EMBL" id="NJC58413.1"/>
    </source>
</evidence>
<reference evidence="3 4" key="1">
    <citation type="submission" date="2020-03" db="EMBL/GenBank/DDBJ databases">
        <title>Sequencing the genomes of 1000 actinobacteria strains.</title>
        <authorList>
            <person name="Klenk H.-P."/>
        </authorList>
    </citation>
    <scope>NUCLEOTIDE SEQUENCE [LARGE SCALE GENOMIC DNA]</scope>
    <source>
        <strain evidence="3 4">DSM 18964</strain>
    </source>
</reference>
<dbReference type="Proteomes" id="UP000576792">
    <property type="component" value="Unassembled WGS sequence"/>
</dbReference>
<keyword evidence="4" id="KW-1185">Reference proteome</keyword>
<keyword evidence="2" id="KW-0812">Transmembrane</keyword>
<dbReference type="InterPro" id="IPR049790">
    <property type="entry name" value="Rv3655c/TadE"/>
</dbReference>
<sequence length="151" mass="15594">MRTGCSCELRGRERHPDAGTATAEFAVVMPAIVLLLIVLTGAAAVGFSQLRAFDAARSAAREIARGEPQAAVVTEAKKHAGDASEVLVRSEGGYSTVTVSIELPAAIIVLDEVEAAATARKEGDRSTAGRAQGDRSTAVRAQGGYDSDTPP</sequence>
<feature type="region of interest" description="Disordered" evidence="1">
    <location>
        <begin position="119"/>
        <end position="151"/>
    </location>
</feature>
<dbReference type="EMBL" id="JAATJN010000001">
    <property type="protein sequence ID" value="NJC58413.1"/>
    <property type="molecule type" value="Genomic_DNA"/>
</dbReference>
<protein>
    <submittedName>
        <fullName evidence="3">HAMP domain-containing protein</fullName>
    </submittedName>
</protein>
<dbReference type="NCBIfam" id="NF041390">
    <property type="entry name" value="TadE_Rv3655c"/>
    <property type="match status" value="1"/>
</dbReference>
<evidence type="ECO:0000313" key="4">
    <source>
        <dbReference type="Proteomes" id="UP000576792"/>
    </source>
</evidence>
<keyword evidence="2" id="KW-0472">Membrane</keyword>